<sequence length="513" mass="55519">MLASLRRALLAAALVLPTALPAQILLAQPLPAWDKVPLAKGKEAPDLVLTGTVDRSNYQRNVAVPFTVPKGVTRIAIELTYTRPDGKTVINLGLFDGERFRGWSGSNKHAVVLDETSATPSFTAGPIGGRRWSLDLGVSYIDEGATSTYTAKVWFWRPGDVPAVSTFSPEPLKAERGWYRGDLHLHTGDSDGFCDSRRGRSVPCPIYRTVEAAENARLDFIAITDHNNVGHYNAMRELQPFYDNVLLIPGREMTTEQGHANIFGATDYVDHRLGEKTMPDMTTMIDASHKAGALVSINHPGAPNDHRCRGCGWIAPAGTRGMVDAFEVMNAGNLWKQLAGADPMEDVVIWEKEIAKGRRITAIGGSDNHDTQLGRLGVGFPTTVVRADALSERAILESIKAGHVWIDLTGKPGRSFDLTARTASMEGTLGDNFTLSAGQTLQMTIEAAGSKGATLVGLLDGQPSAALSLDTIPEGRAPLSWTSDGGRHWIRFEVREGSKRVLLTNPVYVNFGS</sequence>
<proteinExistence type="predicted"/>
<gene>
    <name evidence="2" type="ORF">SPHI_04680</name>
</gene>
<dbReference type="InterPro" id="IPR016195">
    <property type="entry name" value="Pol/histidinol_Pase-like"/>
</dbReference>
<dbReference type="EMBL" id="MPSB01000002">
    <property type="protein sequence ID" value="ONF97033.1"/>
    <property type="molecule type" value="Genomic_DNA"/>
</dbReference>
<evidence type="ECO:0008006" key="4">
    <source>
        <dbReference type="Google" id="ProtNLM"/>
    </source>
</evidence>
<accession>A0A1V2EWX0</accession>
<feature type="chain" id="PRO_5013025046" description="PHP domain protein" evidence="1">
    <location>
        <begin position="28"/>
        <end position="513"/>
    </location>
</feature>
<organism evidence="2 3">
    <name type="scientific">Sphingomonas jeddahensis</name>
    <dbReference type="NCBI Taxonomy" id="1915074"/>
    <lineage>
        <taxon>Bacteria</taxon>
        <taxon>Pseudomonadati</taxon>
        <taxon>Pseudomonadota</taxon>
        <taxon>Alphaproteobacteria</taxon>
        <taxon>Sphingomonadales</taxon>
        <taxon>Sphingomonadaceae</taxon>
        <taxon>Sphingomonas</taxon>
    </lineage>
</organism>
<evidence type="ECO:0000256" key="1">
    <source>
        <dbReference type="SAM" id="SignalP"/>
    </source>
</evidence>
<feature type="signal peptide" evidence="1">
    <location>
        <begin position="1"/>
        <end position="27"/>
    </location>
</feature>
<protein>
    <recommendedName>
        <fullName evidence="4">PHP domain protein</fullName>
    </recommendedName>
</protein>
<comment type="caution">
    <text evidence="2">The sequence shown here is derived from an EMBL/GenBank/DDBJ whole genome shotgun (WGS) entry which is preliminary data.</text>
</comment>
<dbReference type="PANTHER" id="PTHR42924:SF3">
    <property type="entry name" value="POLYMERASE_HISTIDINOL PHOSPHATASE N-TERMINAL DOMAIN-CONTAINING PROTEIN"/>
    <property type="match status" value="1"/>
</dbReference>
<dbReference type="OrthoDB" id="9804333at2"/>
<dbReference type="GO" id="GO:0004534">
    <property type="term" value="F:5'-3' RNA exonuclease activity"/>
    <property type="evidence" value="ECO:0007669"/>
    <property type="project" value="TreeGrafter"/>
</dbReference>
<dbReference type="GO" id="GO:0035312">
    <property type="term" value="F:5'-3' DNA exonuclease activity"/>
    <property type="evidence" value="ECO:0007669"/>
    <property type="project" value="TreeGrafter"/>
</dbReference>
<keyword evidence="1" id="KW-0732">Signal</keyword>
<dbReference type="AlphaFoldDB" id="A0A1V2EWX0"/>
<dbReference type="SUPFAM" id="SSF89550">
    <property type="entry name" value="PHP domain-like"/>
    <property type="match status" value="1"/>
</dbReference>
<reference evidence="2 3" key="1">
    <citation type="submission" date="2016-11" db="EMBL/GenBank/DDBJ databases">
        <title>Genome sequence of Sphingomonas jeddahensis G39.</title>
        <authorList>
            <person name="Poehlein A."/>
            <person name="Wuebbeler J.H."/>
            <person name="Steinbuechel A."/>
            <person name="Daniel R."/>
        </authorList>
    </citation>
    <scope>NUCLEOTIDE SEQUENCE [LARGE SCALE GENOMIC DNA]</scope>
    <source>
        <strain evidence="2 3">G39</strain>
    </source>
</reference>
<dbReference type="InterPro" id="IPR052018">
    <property type="entry name" value="PHP_domain"/>
</dbReference>
<dbReference type="PANTHER" id="PTHR42924">
    <property type="entry name" value="EXONUCLEASE"/>
    <property type="match status" value="1"/>
</dbReference>
<keyword evidence="3" id="KW-1185">Reference proteome</keyword>
<dbReference type="Proteomes" id="UP000188729">
    <property type="component" value="Unassembled WGS sequence"/>
</dbReference>
<name>A0A1V2EWX0_9SPHN</name>
<evidence type="ECO:0000313" key="3">
    <source>
        <dbReference type="Proteomes" id="UP000188729"/>
    </source>
</evidence>
<dbReference type="STRING" id="1915074.SPHI_04680"/>
<dbReference type="Gene3D" id="3.20.20.140">
    <property type="entry name" value="Metal-dependent hydrolases"/>
    <property type="match status" value="1"/>
</dbReference>
<dbReference type="NCBIfam" id="NF038032">
    <property type="entry name" value="CehA_McbA_metalo"/>
    <property type="match status" value="1"/>
</dbReference>
<evidence type="ECO:0000313" key="2">
    <source>
        <dbReference type="EMBL" id="ONF97033.1"/>
    </source>
</evidence>
<dbReference type="RefSeq" id="WP_083719647.1">
    <property type="nucleotide sequence ID" value="NZ_MPSB01000002.1"/>
</dbReference>